<protein>
    <recommendedName>
        <fullName evidence="1">PFL domain-containing protein</fullName>
    </recommendedName>
</protein>
<accession>X1CCX1</accession>
<dbReference type="EMBL" id="BART01024574">
    <property type="protein sequence ID" value="GAG91002.1"/>
    <property type="molecule type" value="Genomic_DNA"/>
</dbReference>
<evidence type="ECO:0000313" key="2">
    <source>
        <dbReference type="EMBL" id="GAG91002.1"/>
    </source>
</evidence>
<evidence type="ECO:0000259" key="1">
    <source>
        <dbReference type="PROSITE" id="PS51554"/>
    </source>
</evidence>
<dbReference type="PROSITE" id="PS51554">
    <property type="entry name" value="PFL"/>
    <property type="match status" value="1"/>
</dbReference>
<dbReference type="GO" id="GO:0003824">
    <property type="term" value="F:catalytic activity"/>
    <property type="evidence" value="ECO:0007669"/>
    <property type="project" value="InterPro"/>
</dbReference>
<dbReference type="InterPro" id="IPR004184">
    <property type="entry name" value="PFL_dom"/>
</dbReference>
<dbReference type="GO" id="GO:0005829">
    <property type="term" value="C:cytosol"/>
    <property type="evidence" value="ECO:0007669"/>
    <property type="project" value="TreeGrafter"/>
</dbReference>
<dbReference type="AlphaFoldDB" id="X1CCX1"/>
<dbReference type="PANTHER" id="PTHR43641">
    <property type="entry name" value="FORMATE ACETYLTRANSFERASE 3-RELATED"/>
    <property type="match status" value="1"/>
</dbReference>
<name>X1CCX1_9ZZZZ</name>
<reference evidence="2" key="1">
    <citation type="journal article" date="2014" name="Front. Microbiol.">
        <title>High frequency of phylogenetically diverse reductive dehalogenase-homologous genes in deep subseafloor sedimentary metagenomes.</title>
        <authorList>
            <person name="Kawai M."/>
            <person name="Futagami T."/>
            <person name="Toyoda A."/>
            <person name="Takaki Y."/>
            <person name="Nishi S."/>
            <person name="Hori S."/>
            <person name="Arai W."/>
            <person name="Tsubouchi T."/>
            <person name="Morono Y."/>
            <person name="Uchiyama I."/>
            <person name="Ito T."/>
            <person name="Fujiyama A."/>
            <person name="Inagaki F."/>
            <person name="Takami H."/>
        </authorList>
    </citation>
    <scope>NUCLEOTIDE SEQUENCE</scope>
    <source>
        <strain evidence="2">Expedition CK06-06</strain>
    </source>
</reference>
<feature type="non-terminal residue" evidence="2">
    <location>
        <position position="196"/>
    </location>
</feature>
<comment type="caution">
    <text evidence="2">The sequence shown here is derived from an EMBL/GenBank/DDBJ whole genome shotgun (WGS) entry which is preliminary data.</text>
</comment>
<dbReference type="Pfam" id="PF02901">
    <property type="entry name" value="PFL-like"/>
    <property type="match status" value="1"/>
</dbReference>
<organism evidence="2">
    <name type="scientific">marine sediment metagenome</name>
    <dbReference type="NCBI Taxonomy" id="412755"/>
    <lineage>
        <taxon>unclassified sequences</taxon>
        <taxon>metagenomes</taxon>
        <taxon>ecological metagenomes</taxon>
    </lineage>
</organism>
<gene>
    <name evidence="2" type="ORF">S01H4_44337</name>
</gene>
<dbReference type="PANTHER" id="PTHR43641:SF2">
    <property type="entry name" value="DEHYDRATASE YBIW-RELATED"/>
    <property type="match status" value="1"/>
</dbReference>
<dbReference type="SUPFAM" id="SSF51998">
    <property type="entry name" value="PFL-like glycyl radical enzymes"/>
    <property type="match status" value="1"/>
</dbReference>
<proteinExistence type="predicted"/>
<feature type="domain" description="PFL" evidence="1">
    <location>
        <begin position="19"/>
        <end position="196"/>
    </location>
</feature>
<sequence>MRRQEMSKEYKVSTFKNPEEVEEVRKKYIEGWRAPELTWERAELVTQAYEESEGQPIILRRAYTIKKLLSEMPLFIAPEDLIVGYPGPKPLSSNVYPEGAWRFVVEQVDTFETREGDRFTVSEETKRKLKEICRKWEGKTIQDYVSAVTARETKKANDAWVFTYENYVTGGIGHVILNYEKVLNFGIDGLENFIKN</sequence>
<dbReference type="InterPro" id="IPR051215">
    <property type="entry name" value="GRE"/>
</dbReference>
<dbReference type="Gene3D" id="3.20.70.20">
    <property type="match status" value="1"/>
</dbReference>